<proteinExistence type="predicted"/>
<gene>
    <name evidence="1" type="primary">AlNc14C682G12400</name>
    <name evidence="1" type="ORF">ALNC14_139360</name>
</gene>
<reference evidence="1" key="1">
    <citation type="journal article" date="2011" name="PLoS Biol.">
        <title>Gene gain and loss during evolution of obligate parasitism in the white rust pathogen of Arabidopsis thaliana.</title>
        <authorList>
            <person name="Kemen E."/>
            <person name="Gardiner A."/>
            <person name="Schultz-Larsen T."/>
            <person name="Kemen A.C."/>
            <person name="Balmuth A.L."/>
            <person name="Robert-Seilaniantz A."/>
            <person name="Bailey K."/>
            <person name="Holub E."/>
            <person name="Studholme D.J."/>
            <person name="Maclean D."/>
            <person name="Jones J.D."/>
        </authorList>
    </citation>
    <scope>NUCLEOTIDE SEQUENCE</scope>
</reference>
<organism evidence="1">
    <name type="scientific">Albugo laibachii Nc14</name>
    <dbReference type="NCBI Taxonomy" id="890382"/>
    <lineage>
        <taxon>Eukaryota</taxon>
        <taxon>Sar</taxon>
        <taxon>Stramenopiles</taxon>
        <taxon>Oomycota</taxon>
        <taxon>Peronosporomycetes</taxon>
        <taxon>Albuginales</taxon>
        <taxon>Albuginaceae</taxon>
        <taxon>Albugo</taxon>
    </lineage>
</organism>
<name>F0X1T8_9STRA</name>
<evidence type="ECO:0000313" key="1">
    <source>
        <dbReference type="EMBL" id="CCA27792.1"/>
    </source>
</evidence>
<reference evidence="1" key="2">
    <citation type="submission" date="2011-02" db="EMBL/GenBank/DDBJ databases">
        <authorList>
            <person name="MacLean D."/>
        </authorList>
    </citation>
    <scope>NUCLEOTIDE SEQUENCE</scope>
</reference>
<sequence>MSAFTDSGIWSLTFGTFGQAVWMMVRSRRYTVSKDKVAITSFFIKYIHTPYVCIQHDITCFETMISDMRIERDVLENKARMMSLLYTSSSK</sequence>
<accession>F0X1T8</accession>
<dbReference type="HOGENOM" id="CLU_2431567_0_0_1"/>
<dbReference type="EMBL" id="FR824667">
    <property type="protein sequence ID" value="CCA27792.1"/>
    <property type="molecule type" value="Genomic_DNA"/>
</dbReference>
<dbReference type="AlphaFoldDB" id="F0X1T8"/>
<protein>
    <submittedName>
        <fullName evidence="1">AlNc14C682G12400 protein</fullName>
    </submittedName>
</protein>